<evidence type="ECO:0000256" key="7">
    <source>
        <dbReference type="ARBA" id="ARBA00022840"/>
    </source>
</evidence>
<evidence type="ECO:0000256" key="8">
    <source>
        <dbReference type="ARBA" id="ARBA00023012"/>
    </source>
</evidence>
<evidence type="ECO:0000256" key="6">
    <source>
        <dbReference type="ARBA" id="ARBA00022777"/>
    </source>
</evidence>
<dbReference type="Proteomes" id="UP000790580">
    <property type="component" value="Unassembled WGS sequence"/>
</dbReference>
<keyword evidence="13" id="KW-1185">Reference proteome</keyword>
<evidence type="ECO:0000256" key="9">
    <source>
        <dbReference type="SAM" id="Coils"/>
    </source>
</evidence>
<evidence type="ECO:0000259" key="11">
    <source>
        <dbReference type="PROSITE" id="PS50109"/>
    </source>
</evidence>
<name>A0ABS6JNY8_9BACI</name>
<dbReference type="SMART" id="SM00388">
    <property type="entry name" value="HisKA"/>
    <property type="match status" value="1"/>
</dbReference>
<dbReference type="SMART" id="SM00387">
    <property type="entry name" value="HATPase_c"/>
    <property type="match status" value="1"/>
</dbReference>
<dbReference type="CDD" id="cd00075">
    <property type="entry name" value="HATPase"/>
    <property type="match status" value="1"/>
</dbReference>
<keyword evidence="10" id="KW-0472">Membrane</keyword>
<dbReference type="InterPro" id="IPR035965">
    <property type="entry name" value="PAS-like_dom_sf"/>
</dbReference>
<dbReference type="Gene3D" id="3.30.450.20">
    <property type="entry name" value="PAS domain"/>
    <property type="match status" value="1"/>
</dbReference>
<dbReference type="PRINTS" id="PR00344">
    <property type="entry name" value="BCTRLSENSOR"/>
</dbReference>
<dbReference type="Pfam" id="PF02518">
    <property type="entry name" value="HATPase_c"/>
    <property type="match status" value="1"/>
</dbReference>
<dbReference type="Gene3D" id="1.10.287.130">
    <property type="match status" value="1"/>
</dbReference>
<keyword evidence="10" id="KW-1133">Transmembrane helix</keyword>
<dbReference type="InterPro" id="IPR004358">
    <property type="entry name" value="Sig_transdc_His_kin-like_C"/>
</dbReference>
<accession>A0ABS6JNY8</accession>
<dbReference type="CDD" id="cd00082">
    <property type="entry name" value="HisKA"/>
    <property type="match status" value="1"/>
</dbReference>
<keyword evidence="9" id="KW-0175">Coiled coil</keyword>
<dbReference type="RefSeq" id="WP_088077184.1">
    <property type="nucleotide sequence ID" value="NZ_JAHQCR010000008.1"/>
</dbReference>
<evidence type="ECO:0000256" key="10">
    <source>
        <dbReference type="SAM" id="Phobius"/>
    </source>
</evidence>
<comment type="catalytic activity">
    <reaction evidence="1">
        <text>ATP + protein L-histidine = ADP + protein N-phospho-L-histidine.</text>
        <dbReference type="EC" id="2.7.13.3"/>
    </reaction>
</comment>
<dbReference type="NCBIfam" id="TIGR00229">
    <property type="entry name" value="sensory_box"/>
    <property type="match status" value="1"/>
</dbReference>
<evidence type="ECO:0000256" key="4">
    <source>
        <dbReference type="ARBA" id="ARBA00022679"/>
    </source>
</evidence>
<keyword evidence="3" id="KW-0597">Phosphoprotein</keyword>
<keyword evidence="6" id="KW-0418">Kinase</keyword>
<dbReference type="Pfam" id="PF00512">
    <property type="entry name" value="HisKA"/>
    <property type="match status" value="1"/>
</dbReference>
<dbReference type="InterPro" id="IPR003594">
    <property type="entry name" value="HATPase_dom"/>
</dbReference>
<dbReference type="InterPro" id="IPR000014">
    <property type="entry name" value="PAS"/>
</dbReference>
<dbReference type="PROSITE" id="PS50109">
    <property type="entry name" value="HIS_KIN"/>
    <property type="match status" value="1"/>
</dbReference>
<dbReference type="Pfam" id="PF00989">
    <property type="entry name" value="PAS"/>
    <property type="match status" value="1"/>
</dbReference>
<sequence length="417" mass="47026">MNALRKIKDIKIQVVLALTIIVIGILLIELGFHWVTLVVTLVVLLLSLQIYILLQERRIMENESKNIQLLKNQNENFIDNIPIAVCFLIKGKISYANEEAIKMFGANNLAEIEGQSIFNYIPREFWEPITMEETLSKHKSGGSKGNAIGLLNKGNGETIDIQLQYEHLFLQNTWGYGVVIKDITDLKNSEKQLQHSEQLSVIGELAAGVAHEIRNPLTSLKGFIQLISHESKEASTYQEIMTSELERINLIVNELLLLAKPKEADYESKHLLSLVKTVVTIANTQAILYNIQIKLVYNEEIDKVYIECEENKLKQVFLNVLKNAIEAMEKEGDIYIKFKKLGDRIIMQFIDEGPGISKDKLANLGKRFYTTKQDGTGLGLMISKNIVREHKGDMDITSEVGVGTKVEISLPLKSSSS</sequence>
<keyword evidence="8" id="KW-0902">Two-component regulatory system</keyword>
<dbReference type="SUPFAM" id="SSF55785">
    <property type="entry name" value="PYP-like sensor domain (PAS domain)"/>
    <property type="match status" value="1"/>
</dbReference>
<organism evidence="12 13">
    <name type="scientific">Evansella alkalicola</name>
    <dbReference type="NCBI Taxonomy" id="745819"/>
    <lineage>
        <taxon>Bacteria</taxon>
        <taxon>Bacillati</taxon>
        <taxon>Bacillota</taxon>
        <taxon>Bacilli</taxon>
        <taxon>Bacillales</taxon>
        <taxon>Bacillaceae</taxon>
        <taxon>Evansella</taxon>
    </lineage>
</organism>
<keyword evidence="4" id="KW-0808">Transferase</keyword>
<dbReference type="InterPro" id="IPR036890">
    <property type="entry name" value="HATPase_C_sf"/>
</dbReference>
<dbReference type="EMBL" id="JAHQCR010000008">
    <property type="protein sequence ID" value="MBU9719977.1"/>
    <property type="molecule type" value="Genomic_DNA"/>
</dbReference>
<evidence type="ECO:0000256" key="1">
    <source>
        <dbReference type="ARBA" id="ARBA00000085"/>
    </source>
</evidence>
<evidence type="ECO:0000256" key="5">
    <source>
        <dbReference type="ARBA" id="ARBA00022741"/>
    </source>
</evidence>
<feature type="transmembrane region" description="Helical" evidence="10">
    <location>
        <begin position="12"/>
        <end position="28"/>
    </location>
</feature>
<reference evidence="12 13" key="1">
    <citation type="submission" date="2021-06" db="EMBL/GenBank/DDBJ databases">
        <title>Bacillus sp. RD4P76, an endophyte from a halophyte.</title>
        <authorList>
            <person name="Sun J.-Q."/>
        </authorList>
    </citation>
    <scope>NUCLEOTIDE SEQUENCE [LARGE SCALE GENOMIC DNA]</scope>
    <source>
        <strain evidence="12 13">JCM 17098</strain>
    </source>
</reference>
<dbReference type="CDD" id="cd00130">
    <property type="entry name" value="PAS"/>
    <property type="match status" value="1"/>
</dbReference>
<evidence type="ECO:0000256" key="2">
    <source>
        <dbReference type="ARBA" id="ARBA00012438"/>
    </source>
</evidence>
<proteinExistence type="predicted"/>
<dbReference type="EC" id="2.7.13.3" evidence="2"/>
<dbReference type="SUPFAM" id="SSF47384">
    <property type="entry name" value="Homodimeric domain of signal transducing histidine kinase"/>
    <property type="match status" value="1"/>
</dbReference>
<evidence type="ECO:0000313" key="12">
    <source>
        <dbReference type="EMBL" id="MBU9719977.1"/>
    </source>
</evidence>
<keyword evidence="7" id="KW-0067">ATP-binding</keyword>
<comment type="caution">
    <text evidence="12">The sequence shown here is derived from an EMBL/GenBank/DDBJ whole genome shotgun (WGS) entry which is preliminary data.</text>
</comment>
<keyword evidence="5" id="KW-0547">Nucleotide-binding</keyword>
<dbReference type="Gene3D" id="3.30.565.10">
    <property type="entry name" value="Histidine kinase-like ATPase, C-terminal domain"/>
    <property type="match status" value="1"/>
</dbReference>
<dbReference type="SUPFAM" id="SSF55874">
    <property type="entry name" value="ATPase domain of HSP90 chaperone/DNA topoisomerase II/histidine kinase"/>
    <property type="match status" value="1"/>
</dbReference>
<evidence type="ECO:0000256" key="3">
    <source>
        <dbReference type="ARBA" id="ARBA00022553"/>
    </source>
</evidence>
<protein>
    <recommendedName>
        <fullName evidence="2">histidine kinase</fullName>
        <ecNumber evidence="2">2.7.13.3</ecNumber>
    </recommendedName>
</protein>
<dbReference type="InterPro" id="IPR036097">
    <property type="entry name" value="HisK_dim/P_sf"/>
</dbReference>
<dbReference type="InterPro" id="IPR013767">
    <property type="entry name" value="PAS_fold"/>
</dbReference>
<evidence type="ECO:0000313" key="13">
    <source>
        <dbReference type="Proteomes" id="UP000790580"/>
    </source>
</evidence>
<dbReference type="PANTHER" id="PTHR43065:SF34">
    <property type="entry name" value="SPORULATION KINASE A"/>
    <property type="match status" value="1"/>
</dbReference>
<feature type="transmembrane region" description="Helical" evidence="10">
    <location>
        <begin position="34"/>
        <end position="54"/>
    </location>
</feature>
<feature type="domain" description="Histidine kinase" evidence="11">
    <location>
        <begin position="208"/>
        <end position="414"/>
    </location>
</feature>
<feature type="coiled-coil region" evidence="9">
    <location>
        <begin position="53"/>
        <end position="80"/>
    </location>
</feature>
<dbReference type="PANTHER" id="PTHR43065">
    <property type="entry name" value="SENSOR HISTIDINE KINASE"/>
    <property type="match status" value="1"/>
</dbReference>
<dbReference type="InterPro" id="IPR003661">
    <property type="entry name" value="HisK_dim/P_dom"/>
</dbReference>
<keyword evidence="10" id="KW-0812">Transmembrane</keyword>
<gene>
    <name evidence="12" type="ORF">KS407_00805</name>
</gene>
<dbReference type="InterPro" id="IPR005467">
    <property type="entry name" value="His_kinase_dom"/>
</dbReference>